<comment type="caution">
    <text evidence="2">The sequence shown here is derived from an EMBL/GenBank/DDBJ whole genome shotgun (WGS) entry which is preliminary data.</text>
</comment>
<evidence type="ECO:0000259" key="1">
    <source>
        <dbReference type="Pfam" id="PF12770"/>
    </source>
</evidence>
<sequence>MDSLGTDESAVADALSRCANLILIGHYDEALALLDVQEGRLDLALKDRVEIYRAAARVFVHRGFPLVAKEWLTKAIELHENEEHQYPPLPLRVHLEFVSVVGCGEQSEDETCNNEARQFLGTLTRLDEMDKDAVEMLASVDKMDLMKHMFCQRRGVDINPGIASRTRLLIDQAMAQGRYHDAWALTTPYIVSAASKEVLQWLRSVVDAKGVPPPIRGLFALETVKQLAKSPSVQEERGKDIGRFLVQAEAFFKSSGNELGLTEVRLLRLKHGLQPSTNLLFDMIEQINQFFQASFPRGILQSAPLILTAAFQRGDLRTYVNLQEVFQGVCVGVGLKHEVLLLELQLLAAMNAGTGYLGRVLELGHDLYVQFRQRKQWSQVWMTGRVLSLAQSQMNNITDSELLATEIYELCQREDLQAVSEAAYHLAFIRSLKPRDDPTSGSLIAKEIVEMLRKNALDDLTVDETELACDKMHLIATIQFDMAGATRPDAEYWAGTARTTLDELLLVSEKLSEETKIRIQGNAYESEVAHLLQEGSKGTGTELEDQAIEICGSLIDTYGAHDMLLQQAMKYQMRALCRTQLFQKERNAQSRIEYLLAAEKDARTAAEKLAQLGAHQYVMNARHFQTRLYITAWNLYNIEDSVVLDTLAMFESTADAIRQELSALGSLSALLQKQKFAASKAVTDLYNWAIGVSAAKLLHQQLWRWSQKRKARSLSDLLGIGVLVPASIREEISADPGASTLFEKLTGLQISLETALPGEKGFLRHRIEETEEEMREHDALRRFLALRDGTVNDVTQLNNLKVADECLETQRDVVFVDWVAHQDQIYVVTVRASNPEASCKAVSLPTGVSYIREWKSENFDTAEKRKMCLERDSLRNPDKPMRRLDCLLGPLQNATTEGDLLVLSTTSCLSMIPLHALRILDPATNRYMALIERNPVVYAPSLPVVEICLSRSHRSRTTDLYNGLFLSTLDVETEATRIYSQMDSLANRLSGSSITDSAATKLAFVESASKARILHYHGHCVFEVDNPLKQSLVLAPPQSQGAMMGDSALKSGSSIPGTEKIIEAVQRISVNSIILSRSMPNLDPHQLSPVAHGVEEAVLLSADMADDASTHLTVEEIFKVPLNSPLVVLIACDSASQAILAGDEPMGMVAGLLCAGAASVIGALWPIPSVVGREFSKEFYENLTSQRGESRLVDIAVALQEATLALMDNPLTSETYCWGAFCLYGSWIYDRGSEN</sequence>
<organism evidence="2 3">
    <name type="scientific">Neonectria punicea</name>
    <dbReference type="NCBI Taxonomy" id="979145"/>
    <lineage>
        <taxon>Eukaryota</taxon>
        <taxon>Fungi</taxon>
        <taxon>Dikarya</taxon>
        <taxon>Ascomycota</taxon>
        <taxon>Pezizomycotina</taxon>
        <taxon>Sordariomycetes</taxon>
        <taxon>Hypocreomycetidae</taxon>
        <taxon>Hypocreales</taxon>
        <taxon>Nectriaceae</taxon>
        <taxon>Neonectria</taxon>
    </lineage>
</organism>
<evidence type="ECO:0000313" key="3">
    <source>
        <dbReference type="Proteomes" id="UP001498476"/>
    </source>
</evidence>
<protein>
    <recommendedName>
        <fullName evidence="1">CHAT domain-containing protein</fullName>
    </recommendedName>
</protein>
<accession>A0ABR1GYN9</accession>
<dbReference type="EMBL" id="JAZAVJ010000114">
    <property type="protein sequence ID" value="KAK7413951.1"/>
    <property type="molecule type" value="Genomic_DNA"/>
</dbReference>
<evidence type="ECO:0000313" key="2">
    <source>
        <dbReference type="EMBL" id="KAK7413951.1"/>
    </source>
</evidence>
<dbReference type="InterPro" id="IPR024983">
    <property type="entry name" value="CHAT_dom"/>
</dbReference>
<gene>
    <name evidence="2" type="ORF">QQX98_007134</name>
</gene>
<reference evidence="2 3" key="1">
    <citation type="journal article" date="2025" name="Microbiol. Resour. Announc.">
        <title>Draft genome sequences for Neonectria magnoliae and Neonectria punicea, canker pathogens of Liriodendron tulipifera and Acer saccharum in West Virginia.</title>
        <authorList>
            <person name="Petronek H.M."/>
            <person name="Kasson M.T."/>
            <person name="Metheny A.M."/>
            <person name="Stauder C.M."/>
            <person name="Lovett B."/>
            <person name="Lynch S.C."/>
            <person name="Garnas J.R."/>
            <person name="Kasson L.R."/>
            <person name="Stajich J.E."/>
        </authorList>
    </citation>
    <scope>NUCLEOTIDE SEQUENCE [LARGE SCALE GENOMIC DNA]</scope>
    <source>
        <strain evidence="2 3">NRRL 64653</strain>
    </source>
</reference>
<proteinExistence type="predicted"/>
<keyword evidence="3" id="KW-1185">Reference proteome</keyword>
<feature type="domain" description="CHAT" evidence="1">
    <location>
        <begin position="1096"/>
        <end position="1226"/>
    </location>
</feature>
<dbReference type="Pfam" id="PF12770">
    <property type="entry name" value="CHAT"/>
    <property type="match status" value="2"/>
</dbReference>
<name>A0ABR1GYN9_9HYPO</name>
<feature type="domain" description="CHAT" evidence="1">
    <location>
        <begin position="886"/>
        <end position="1040"/>
    </location>
</feature>
<dbReference type="Proteomes" id="UP001498476">
    <property type="component" value="Unassembled WGS sequence"/>
</dbReference>